<dbReference type="Pfam" id="PF01522">
    <property type="entry name" value="Polysacc_deac_1"/>
    <property type="match status" value="1"/>
</dbReference>
<dbReference type="InterPro" id="IPR002509">
    <property type="entry name" value="NODB_dom"/>
</dbReference>
<protein>
    <submittedName>
        <fullName evidence="4">Polysaccharide deacetylase family protein</fullName>
    </submittedName>
</protein>
<evidence type="ECO:0000256" key="1">
    <source>
        <dbReference type="ARBA" id="ARBA00022723"/>
    </source>
</evidence>
<proteinExistence type="predicted"/>
<accession>A0A9D1L2Z5</accession>
<dbReference type="GO" id="GO:0016020">
    <property type="term" value="C:membrane"/>
    <property type="evidence" value="ECO:0007669"/>
    <property type="project" value="TreeGrafter"/>
</dbReference>
<dbReference type="Gene3D" id="3.90.640.20">
    <property type="entry name" value="Heat-shock cognate protein, ATPase"/>
    <property type="match status" value="1"/>
</dbReference>
<dbReference type="InterPro" id="IPR050248">
    <property type="entry name" value="Polysacc_deacetylase_ArnD"/>
</dbReference>
<dbReference type="GO" id="GO:0046872">
    <property type="term" value="F:metal ion binding"/>
    <property type="evidence" value="ECO:0007669"/>
    <property type="project" value="UniProtKB-KW"/>
</dbReference>
<evidence type="ECO:0000313" key="5">
    <source>
        <dbReference type="Proteomes" id="UP000824087"/>
    </source>
</evidence>
<dbReference type="InterPro" id="IPR037126">
    <property type="entry name" value="PdaC/RsiV-like_sf"/>
</dbReference>
<dbReference type="SUPFAM" id="SSF88713">
    <property type="entry name" value="Glycoside hydrolase/deacetylase"/>
    <property type="match status" value="1"/>
</dbReference>
<dbReference type="PROSITE" id="PS51677">
    <property type="entry name" value="NODB"/>
    <property type="match status" value="1"/>
</dbReference>
<dbReference type="EMBL" id="DVML01000007">
    <property type="protein sequence ID" value="HIU22160.1"/>
    <property type="molecule type" value="Genomic_DNA"/>
</dbReference>
<keyword evidence="1" id="KW-0479">Metal-binding</keyword>
<evidence type="ECO:0000259" key="3">
    <source>
        <dbReference type="PROSITE" id="PS51677"/>
    </source>
</evidence>
<dbReference type="Gene3D" id="3.20.20.370">
    <property type="entry name" value="Glycoside hydrolase/deacetylase"/>
    <property type="match status" value="1"/>
</dbReference>
<reference evidence="4" key="2">
    <citation type="journal article" date="2021" name="PeerJ">
        <title>Extensive microbial diversity within the chicken gut microbiome revealed by metagenomics and culture.</title>
        <authorList>
            <person name="Gilroy R."/>
            <person name="Ravi A."/>
            <person name="Getino M."/>
            <person name="Pursley I."/>
            <person name="Horton D.L."/>
            <person name="Alikhan N.F."/>
            <person name="Baker D."/>
            <person name="Gharbi K."/>
            <person name="Hall N."/>
            <person name="Watson M."/>
            <person name="Adriaenssens E.M."/>
            <person name="Foster-Nyarko E."/>
            <person name="Jarju S."/>
            <person name="Secka A."/>
            <person name="Antonio M."/>
            <person name="Oren A."/>
            <person name="Chaudhuri R.R."/>
            <person name="La Ragione R."/>
            <person name="Hildebrand F."/>
            <person name="Pallen M.J."/>
        </authorList>
    </citation>
    <scope>NUCLEOTIDE SEQUENCE</scope>
    <source>
        <strain evidence="4">CHK197-8231</strain>
    </source>
</reference>
<evidence type="ECO:0000313" key="4">
    <source>
        <dbReference type="EMBL" id="HIU22160.1"/>
    </source>
</evidence>
<dbReference type="CDD" id="cd10954">
    <property type="entry name" value="CE4_CtAXE_like"/>
    <property type="match status" value="1"/>
</dbReference>
<dbReference type="InterPro" id="IPR011330">
    <property type="entry name" value="Glyco_hydro/deAcase_b/a-brl"/>
</dbReference>
<name>A0A9D1L2Z5_9BACT</name>
<gene>
    <name evidence="4" type="ORF">IAD49_01125</name>
</gene>
<evidence type="ECO:0000256" key="2">
    <source>
        <dbReference type="ARBA" id="ARBA00022801"/>
    </source>
</evidence>
<dbReference type="PANTHER" id="PTHR10587">
    <property type="entry name" value="GLYCOSYL TRANSFERASE-RELATED"/>
    <property type="match status" value="1"/>
</dbReference>
<dbReference type="GO" id="GO:0016810">
    <property type="term" value="F:hydrolase activity, acting on carbon-nitrogen (but not peptide) bonds"/>
    <property type="evidence" value="ECO:0007669"/>
    <property type="project" value="InterPro"/>
</dbReference>
<sequence>MKKLVLLLLSIIIFVGCEDKAIVREKVKTMIRQTEYQKVAINYPITNHEKLDAQIKKDVDLDYQKFQRDTKSLSTPSEFNLSYTYNILHERYVIITLTTMSQSDALEHSNNKIHTYVLDQKEKKILTLEDFISKEELKKILALIKEALLSKYKDCILMEKFSEMMVPDFDKFSLFTLTEDYLILYYNPNQLTAGYEDIISIALPLDKIGLNIEFERGVFEEEEHDVISIPEKVIDPNKKVIALTFDDGPSYYTEQILNLLKKEEVTATFFLIGNKINRYQETVQTMLKNGNEIGNHSFSHKWLTKLDHDGLQEEITLTQNAIKKLTGFTPRVFRPTYGAVNDDLKKQVNLTPIMWTVDSSDWKIKNANTIANRVLKSCQDTSIILMHDTHKRSYEALKIIIPSLKEQGYQFVTASELETVKKIRARAKFDAAE</sequence>
<reference evidence="4" key="1">
    <citation type="submission" date="2020-10" db="EMBL/GenBank/DDBJ databases">
        <authorList>
            <person name="Gilroy R."/>
        </authorList>
    </citation>
    <scope>NUCLEOTIDE SEQUENCE</scope>
    <source>
        <strain evidence="4">CHK197-8231</strain>
    </source>
</reference>
<dbReference type="GO" id="GO:0005975">
    <property type="term" value="P:carbohydrate metabolic process"/>
    <property type="evidence" value="ECO:0007669"/>
    <property type="project" value="InterPro"/>
</dbReference>
<feature type="domain" description="NodB homology" evidence="3">
    <location>
        <begin position="239"/>
        <end position="412"/>
    </location>
</feature>
<dbReference type="Proteomes" id="UP000824087">
    <property type="component" value="Unassembled WGS sequence"/>
</dbReference>
<keyword evidence="2" id="KW-0378">Hydrolase</keyword>
<dbReference type="PROSITE" id="PS51257">
    <property type="entry name" value="PROKAR_LIPOPROTEIN"/>
    <property type="match status" value="1"/>
</dbReference>
<dbReference type="PANTHER" id="PTHR10587:SF133">
    <property type="entry name" value="CHITIN DEACETYLASE 1-RELATED"/>
    <property type="match status" value="1"/>
</dbReference>
<dbReference type="AlphaFoldDB" id="A0A9D1L2Z5"/>
<comment type="caution">
    <text evidence="4">The sequence shown here is derived from an EMBL/GenBank/DDBJ whole genome shotgun (WGS) entry which is preliminary data.</text>
</comment>
<organism evidence="4 5">
    <name type="scientific">Candidatus Fimihabitans intestinipullorum</name>
    <dbReference type="NCBI Taxonomy" id="2840820"/>
    <lineage>
        <taxon>Bacteria</taxon>
        <taxon>Bacillati</taxon>
        <taxon>Mycoplasmatota</taxon>
        <taxon>Mycoplasmatota incertae sedis</taxon>
        <taxon>Candidatus Fimihabitans</taxon>
    </lineage>
</organism>